<evidence type="ECO:0000256" key="2">
    <source>
        <dbReference type="ARBA" id="ARBA00022723"/>
    </source>
</evidence>
<dbReference type="InterPro" id="IPR027443">
    <property type="entry name" value="IPNS-like_sf"/>
</dbReference>
<name>A0A1J6IJW4_NICAT</name>
<dbReference type="AlphaFoldDB" id="A0A1J6IJW4"/>
<evidence type="ECO:0000313" key="8">
    <source>
        <dbReference type="EMBL" id="OIT04572.1"/>
    </source>
</evidence>
<dbReference type="PROSITE" id="PS51471">
    <property type="entry name" value="FE2OG_OXY"/>
    <property type="match status" value="1"/>
</dbReference>
<dbReference type="GO" id="GO:0009805">
    <property type="term" value="P:coumarin biosynthetic process"/>
    <property type="evidence" value="ECO:0007669"/>
    <property type="project" value="UniProtKB-ARBA"/>
</dbReference>
<evidence type="ECO:0000256" key="6">
    <source>
        <dbReference type="RuleBase" id="RU003682"/>
    </source>
</evidence>
<dbReference type="SMR" id="A0A1J6IJW4"/>
<dbReference type="GO" id="GO:0016706">
    <property type="term" value="F:2-oxoglutarate-dependent dioxygenase activity"/>
    <property type="evidence" value="ECO:0007669"/>
    <property type="project" value="UniProtKB-ARBA"/>
</dbReference>
<dbReference type="EMBL" id="MJEQ01037185">
    <property type="protein sequence ID" value="OIT04572.1"/>
    <property type="molecule type" value="Genomic_DNA"/>
</dbReference>
<keyword evidence="2 6" id="KW-0479">Metal-binding</keyword>
<dbReference type="PRINTS" id="PR00682">
    <property type="entry name" value="IPNSYNTHASE"/>
</dbReference>
<dbReference type="GO" id="GO:0002238">
    <property type="term" value="P:response to molecule of fungal origin"/>
    <property type="evidence" value="ECO:0007669"/>
    <property type="project" value="UniProtKB-ARBA"/>
</dbReference>
<proteinExistence type="inferred from homology"/>
<dbReference type="FunFam" id="2.60.120.330:FF:000079">
    <property type="entry name" value="Protein SRG1"/>
    <property type="match status" value="1"/>
</dbReference>
<dbReference type="PANTHER" id="PTHR47991">
    <property type="entry name" value="OXOGLUTARATE/IRON-DEPENDENT DIOXYGENASE"/>
    <property type="match status" value="1"/>
</dbReference>
<dbReference type="GO" id="GO:0046872">
    <property type="term" value="F:metal ion binding"/>
    <property type="evidence" value="ECO:0007669"/>
    <property type="project" value="UniProtKB-KW"/>
</dbReference>
<dbReference type="InterPro" id="IPR026992">
    <property type="entry name" value="DIOX_N"/>
</dbReference>
<comment type="caution">
    <text evidence="8">The sequence shown here is derived from an EMBL/GenBank/DDBJ whole genome shotgun (WGS) entry which is preliminary data.</text>
</comment>
<dbReference type="Pfam" id="PF03171">
    <property type="entry name" value="2OG-FeII_Oxy"/>
    <property type="match status" value="1"/>
</dbReference>
<organism evidence="8 9">
    <name type="scientific">Nicotiana attenuata</name>
    <name type="common">Coyote tobacco</name>
    <dbReference type="NCBI Taxonomy" id="49451"/>
    <lineage>
        <taxon>Eukaryota</taxon>
        <taxon>Viridiplantae</taxon>
        <taxon>Streptophyta</taxon>
        <taxon>Embryophyta</taxon>
        <taxon>Tracheophyta</taxon>
        <taxon>Spermatophyta</taxon>
        <taxon>Magnoliopsida</taxon>
        <taxon>eudicotyledons</taxon>
        <taxon>Gunneridae</taxon>
        <taxon>Pentapetalae</taxon>
        <taxon>asterids</taxon>
        <taxon>lamiids</taxon>
        <taxon>Solanales</taxon>
        <taxon>Solanaceae</taxon>
        <taxon>Nicotianoideae</taxon>
        <taxon>Nicotianeae</taxon>
        <taxon>Nicotiana</taxon>
    </lineage>
</organism>
<dbReference type="InterPro" id="IPR050295">
    <property type="entry name" value="Plant_2OG-oxidoreductases"/>
</dbReference>
<dbReference type="Gramene" id="OIT04572">
    <property type="protein sequence ID" value="OIT04572"/>
    <property type="gene ID" value="A4A49_04229"/>
</dbReference>
<sequence length="357" mass="40239">MPPYTEEQEKEKVEDVVVASYVCNDLEKPIVSNVSLLSQVPVIDMEKLFSDYGDDDTELQKLHLACKDWGFFQMINHGVSSSLLEKVRSEIQGFLNLPIEEKKQFERQVGNLEGYGEMLVSSESDDQKIESLVGMFYLVTQPTHLRQPHLLPKFPLSLRDALEEYSTQLKELAMKMFNIMAKALGMKAEEDLSALFEGGKQSMRMNYYPKCPQPGVVMGLNPHSDGAGLTILLQLNEVEGLQIKKDGAWIPITPLPNAFVVNIADMLEILTNGIYKSVEHRPVFNPNKERLSVATFFEPRSDVNLSPAESLITPQNPAKFKHIGTVTDYAKGFFSRQLGQGSYLDTMRIVTKDQENN</sequence>
<dbReference type="OMA" id="KMFNIMA"/>
<dbReference type="GO" id="GO:0031418">
    <property type="term" value="F:L-ascorbic acid binding"/>
    <property type="evidence" value="ECO:0007669"/>
    <property type="project" value="UniProtKB-KW"/>
</dbReference>
<evidence type="ECO:0000256" key="5">
    <source>
        <dbReference type="ARBA" id="ARBA00023004"/>
    </source>
</evidence>
<keyword evidence="3" id="KW-0847">Vitamin C</keyword>
<keyword evidence="4 6" id="KW-0560">Oxidoreductase</keyword>
<dbReference type="Gene3D" id="2.60.120.330">
    <property type="entry name" value="B-lactam Antibiotic, Isopenicillin N Synthase, Chain"/>
    <property type="match status" value="1"/>
</dbReference>
<reference evidence="8" key="1">
    <citation type="submission" date="2016-11" db="EMBL/GenBank/DDBJ databases">
        <title>The genome of Nicotiana attenuata.</title>
        <authorList>
            <person name="Xu S."/>
            <person name="Brockmoeller T."/>
            <person name="Gaquerel E."/>
            <person name="Navarro A."/>
            <person name="Kuhl H."/>
            <person name="Gase K."/>
            <person name="Ling Z."/>
            <person name="Zhou W."/>
            <person name="Kreitzer C."/>
            <person name="Stanke M."/>
            <person name="Tang H."/>
            <person name="Lyons E."/>
            <person name="Pandey P."/>
            <person name="Pandey S.P."/>
            <person name="Timmermann B."/>
            <person name="Baldwin I.T."/>
        </authorList>
    </citation>
    <scope>NUCLEOTIDE SEQUENCE [LARGE SCALE GENOMIC DNA]</scope>
    <source>
        <strain evidence="8">UT</strain>
    </source>
</reference>
<dbReference type="InterPro" id="IPR005123">
    <property type="entry name" value="Oxoglu/Fe-dep_dioxygenase_dom"/>
</dbReference>
<evidence type="ECO:0000256" key="1">
    <source>
        <dbReference type="ARBA" id="ARBA00008056"/>
    </source>
</evidence>
<dbReference type="OrthoDB" id="288590at2759"/>
<evidence type="ECO:0000256" key="4">
    <source>
        <dbReference type="ARBA" id="ARBA00023002"/>
    </source>
</evidence>
<dbReference type="GeneID" id="109223446"/>
<evidence type="ECO:0000313" key="9">
    <source>
        <dbReference type="Proteomes" id="UP000187609"/>
    </source>
</evidence>
<dbReference type="InterPro" id="IPR044861">
    <property type="entry name" value="IPNS-like_FE2OG_OXY"/>
</dbReference>
<dbReference type="KEGG" id="nau:109223446"/>
<protein>
    <submittedName>
        <fullName evidence="8">Protein srg1</fullName>
    </submittedName>
</protein>
<dbReference type="Proteomes" id="UP000187609">
    <property type="component" value="Unassembled WGS sequence"/>
</dbReference>
<keyword evidence="9" id="KW-1185">Reference proteome</keyword>
<dbReference type="Pfam" id="PF14226">
    <property type="entry name" value="DIOX_N"/>
    <property type="match status" value="1"/>
</dbReference>
<evidence type="ECO:0000259" key="7">
    <source>
        <dbReference type="PROSITE" id="PS51471"/>
    </source>
</evidence>
<gene>
    <name evidence="8" type="primary">SRG1_9</name>
    <name evidence="8" type="ORF">A4A49_04229</name>
</gene>
<feature type="domain" description="Fe2OG dioxygenase" evidence="7">
    <location>
        <begin position="199"/>
        <end position="299"/>
    </location>
</feature>
<keyword evidence="5 6" id="KW-0408">Iron</keyword>
<evidence type="ECO:0000256" key="3">
    <source>
        <dbReference type="ARBA" id="ARBA00022896"/>
    </source>
</evidence>
<dbReference type="SUPFAM" id="SSF51197">
    <property type="entry name" value="Clavaminate synthase-like"/>
    <property type="match status" value="1"/>
</dbReference>
<accession>A0A1J6IJW4</accession>
<comment type="similarity">
    <text evidence="1 6">Belongs to the iron/ascorbate-dependent oxidoreductase family.</text>
</comment>